<dbReference type="EMBL" id="BSXS01016991">
    <property type="protein sequence ID" value="GMF08448.1"/>
    <property type="molecule type" value="Genomic_DNA"/>
</dbReference>
<gene>
    <name evidence="1" type="ORF">Amon02_001326200</name>
</gene>
<comment type="caution">
    <text evidence="1">The sequence shown here is derived from an EMBL/GenBank/DDBJ whole genome shotgun (WGS) entry which is preliminary data.</text>
</comment>
<organism evidence="1 2">
    <name type="scientific">Ambrosiozyma monospora</name>
    <name type="common">Yeast</name>
    <name type="synonym">Endomycopsis monosporus</name>
    <dbReference type="NCBI Taxonomy" id="43982"/>
    <lineage>
        <taxon>Eukaryota</taxon>
        <taxon>Fungi</taxon>
        <taxon>Dikarya</taxon>
        <taxon>Ascomycota</taxon>
        <taxon>Saccharomycotina</taxon>
        <taxon>Pichiomycetes</taxon>
        <taxon>Pichiales</taxon>
        <taxon>Pichiaceae</taxon>
        <taxon>Ambrosiozyma</taxon>
    </lineage>
</organism>
<name>A0ACB5UC39_AMBMO</name>
<reference evidence="1" key="1">
    <citation type="submission" date="2023-04" db="EMBL/GenBank/DDBJ databases">
        <title>Ambrosiozyma monospora NBRC 10751.</title>
        <authorList>
            <person name="Ichikawa N."/>
            <person name="Sato H."/>
            <person name="Tonouchi N."/>
        </authorList>
    </citation>
    <scope>NUCLEOTIDE SEQUENCE</scope>
    <source>
        <strain evidence="1">NBRC 10751</strain>
    </source>
</reference>
<accession>A0ACB5UC39</accession>
<evidence type="ECO:0000313" key="2">
    <source>
        <dbReference type="Proteomes" id="UP001165064"/>
    </source>
</evidence>
<protein>
    <submittedName>
        <fullName evidence="1">Unnamed protein product</fullName>
    </submittedName>
</protein>
<evidence type="ECO:0000313" key="1">
    <source>
        <dbReference type="EMBL" id="GMF08448.1"/>
    </source>
</evidence>
<sequence>MSGTSMASPIVCGLAAIELEKGTPMRDIPKVLKNDAVSGAIPKISILIRPGSPNKVASNGYMNNAHYDSIEAPNREEEQDDVDSVEA</sequence>
<dbReference type="Proteomes" id="UP001165064">
    <property type="component" value="Unassembled WGS sequence"/>
</dbReference>
<keyword evidence="2" id="KW-1185">Reference proteome</keyword>
<proteinExistence type="predicted"/>